<evidence type="ECO:0000313" key="6">
    <source>
        <dbReference type="Proteomes" id="UP001610728"/>
    </source>
</evidence>
<reference evidence="5 6" key="1">
    <citation type="submission" date="2020-05" db="EMBL/GenBank/DDBJ databases">
        <title>Ceratocystis lukuohia genome.</title>
        <authorList>
            <person name="Harrington T.C."/>
            <person name="Kim K."/>
            <person name="Mayers C.G."/>
        </authorList>
    </citation>
    <scope>NUCLEOTIDE SEQUENCE [LARGE SCALE GENOMIC DNA]</scope>
    <source>
        <strain evidence="5 6">C4212</strain>
    </source>
</reference>
<feature type="compositionally biased region" description="Polar residues" evidence="3">
    <location>
        <begin position="86"/>
        <end position="97"/>
    </location>
</feature>
<sequence length="775" mass="85052">MSRSQNQNQRSPPDDAAIGITERVSSSEFSWSAPANMAIFLCPFRFTDFLVNEIQRDGTVLHLKNFTPVEVTHLKRGQKEAVKEQAITSASGDSNVATAAGSETPIEPVVPEAPAVSEDDKAALTELLGPEAAESFLNLYSSSFIPNTLAGRKGPSASSPTINDKALRSKIHQEVRRIFNSALDTTTNNDGAIVATIMPKKGGSRGGGNNGAFGGIGRRGDGGGGRSSNFRQIDCPGTGDYLHFNLYKMNRDTMEAAAQIAKQLNLKPQMIQYAGTKDRRAVTVQRCSVRRRKPHELDRLNSRLYDICIGDFSYNPEPAHLGMLAGNEFTIALKGCSFSNDTQLSTADKVSRLDLNINAALAHMHENGWINYFGHQRFGTFAIGTHDIGRMILSGDIKAAIDGLLWYDDALANRLDSSDCPIERSIKDEVMRSWACRIFRQTANAEEALRRLPRRYGAETTIIRHLSQNPTDYMGAILRITRGLRTMYLHAYQSYVWNHAASKRWVLYGNKVVAGDLVYDASAQQSKTGGNGTSANREVELDQDGEEVLNASRDTNIGDEDDDQSLYARLVTPEEAANNTFSIFDVVLPTPGFDTLLPANEIGDFYRSFMKQYGGIDPDNMVRPQREFSLAGRYRRVMTKFLAPPSGFVKACADEMEQLAPTDLDLIKEKLKQKIANETTATAEVTTMDMNSSADTKNEGDPLESKKRPRSSSDLDPSIEKKVKVDESGKAVTPEAEGEKNSIAAVVKFQLAKSAYATVALRELMGVPLAVTEGV</sequence>
<dbReference type="InterPro" id="IPR011760">
    <property type="entry name" value="PsdUridine_synth_TruD_insert"/>
</dbReference>
<feature type="compositionally biased region" description="Basic and acidic residues" evidence="3">
    <location>
        <begin position="696"/>
        <end position="706"/>
    </location>
</feature>
<keyword evidence="6" id="KW-1185">Reference proteome</keyword>
<comment type="similarity">
    <text evidence="1">Belongs to the pseudouridine synthase TruD family.</text>
</comment>
<evidence type="ECO:0000256" key="1">
    <source>
        <dbReference type="ARBA" id="ARBA00007953"/>
    </source>
</evidence>
<gene>
    <name evidence="5" type="ORF">HOO65_060380</name>
</gene>
<dbReference type="InterPro" id="IPR042214">
    <property type="entry name" value="TruD_catalytic"/>
</dbReference>
<organism evidence="5 6">
    <name type="scientific">Ceratocystis lukuohia</name>
    <dbReference type="NCBI Taxonomy" id="2019550"/>
    <lineage>
        <taxon>Eukaryota</taxon>
        <taxon>Fungi</taxon>
        <taxon>Dikarya</taxon>
        <taxon>Ascomycota</taxon>
        <taxon>Pezizomycotina</taxon>
        <taxon>Sordariomycetes</taxon>
        <taxon>Hypocreomycetidae</taxon>
        <taxon>Microascales</taxon>
        <taxon>Ceratocystidaceae</taxon>
        <taxon>Ceratocystis</taxon>
    </lineage>
</organism>
<name>A0ABR4ME55_9PEZI</name>
<evidence type="ECO:0000313" key="5">
    <source>
        <dbReference type="EMBL" id="KAL2886550.1"/>
    </source>
</evidence>
<dbReference type="NCBIfam" id="TIGR00094">
    <property type="entry name" value="tRNA_TruD_broad"/>
    <property type="match status" value="1"/>
</dbReference>
<feature type="region of interest" description="Disordered" evidence="3">
    <location>
        <begin position="524"/>
        <end position="544"/>
    </location>
</feature>
<dbReference type="RefSeq" id="XP_070857730.1">
    <property type="nucleotide sequence ID" value="XM_071003715.1"/>
</dbReference>
<keyword evidence="2" id="KW-0413">Isomerase</keyword>
<dbReference type="PIRSF" id="PIRSF037016">
    <property type="entry name" value="Pseudouridin_synth_euk_prd"/>
    <property type="match status" value="1"/>
</dbReference>
<dbReference type="Proteomes" id="UP001610728">
    <property type="component" value="Unassembled WGS sequence"/>
</dbReference>
<accession>A0ABR4ME55</accession>
<dbReference type="Gene3D" id="3.30.2350.20">
    <property type="entry name" value="TruD, catalytic domain"/>
    <property type="match status" value="2"/>
</dbReference>
<protein>
    <submittedName>
        <fullName evidence="5">Pseudouridylate synthase 7 -like protein</fullName>
    </submittedName>
</protein>
<comment type="caution">
    <text evidence="5">The sequence shown here is derived from an EMBL/GenBank/DDBJ whole genome shotgun (WGS) entry which is preliminary data.</text>
</comment>
<evidence type="ECO:0000256" key="2">
    <source>
        <dbReference type="ARBA" id="ARBA00023235"/>
    </source>
</evidence>
<dbReference type="PROSITE" id="PS50984">
    <property type="entry name" value="TRUD"/>
    <property type="match status" value="1"/>
</dbReference>
<evidence type="ECO:0000256" key="3">
    <source>
        <dbReference type="SAM" id="MobiDB-lite"/>
    </source>
</evidence>
<proteinExistence type="inferred from homology"/>
<dbReference type="CDD" id="cd02576">
    <property type="entry name" value="PseudoU_synth_ScPUS7"/>
    <property type="match status" value="1"/>
</dbReference>
<dbReference type="InterPro" id="IPR001656">
    <property type="entry name" value="PsdUridine_synth_TruD"/>
</dbReference>
<feature type="domain" description="TRUD" evidence="4">
    <location>
        <begin position="368"/>
        <end position="640"/>
    </location>
</feature>
<dbReference type="EMBL" id="JABSNW010000006">
    <property type="protein sequence ID" value="KAL2886550.1"/>
    <property type="molecule type" value="Genomic_DNA"/>
</dbReference>
<dbReference type="SUPFAM" id="SSF55120">
    <property type="entry name" value="Pseudouridine synthase"/>
    <property type="match status" value="1"/>
</dbReference>
<dbReference type="GeneID" id="98119776"/>
<feature type="region of interest" description="Disordered" evidence="3">
    <location>
        <begin position="85"/>
        <end position="114"/>
    </location>
</feature>
<feature type="region of interest" description="Disordered" evidence="3">
    <location>
        <begin position="682"/>
        <end position="739"/>
    </location>
</feature>
<dbReference type="Pfam" id="PF01142">
    <property type="entry name" value="TruD"/>
    <property type="match status" value="1"/>
</dbReference>
<dbReference type="PANTHER" id="PTHR13326">
    <property type="entry name" value="TRNA PSEUDOURIDINE SYNTHASE D"/>
    <property type="match status" value="1"/>
</dbReference>
<dbReference type="InterPro" id="IPR020103">
    <property type="entry name" value="PsdUridine_synth_cat_dom_sf"/>
</dbReference>
<feature type="compositionally biased region" description="Polar residues" evidence="3">
    <location>
        <begin position="524"/>
        <end position="536"/>
    </location>
</feature>
<dbReference type="PANTHER" id="PTHR13326:SF21">
    <property type="entry name" value="PSEUDOURIDYLATE SYNTHASE PUS7L"/>
    <property type="match status" value="1"/>
</dbReference>
<feature type="compositionally biased region" description="Basic and acidic residues" evidence="3">
    <location>
        <begin position="718"/>
        <end position="729"/>
    </location>
</feature>
<evidence type="ECO:0000259" key="4">
    <source>
        <dbReference type="PROSITE" id="PS50984"/>
    </source>
</evidence>